<evidence type="ECO:0000313" key="1">
    <source>
        <dbReference type="EMBL" id="SOD54773.1"/>
    </source>
</evidence>
<dbReference type="AlphaFoldDB" id="A0A286D818"/>
<dbReference type="Proteomes" id="UP000219374">
    <property type="component" value="Unassembled WGS sequence"/>
</dbReference>
<dbReference type="OrthoDB" id="8482295at2"/>
<reference evidence="1 2" key="1">
    <citation type="submission" date="2017-09" db="EMBL/GenBank/DDBJ databases">
        <authorList>
            <person name="Ehlers B."/>
            <person name="Leendertz F.H."/>
        </authorList>
    </citation>
    <scope>NUCLEOTIDE SEQUENCE [LARGE SCALE GENOMIC DNA]</scope>
    <source>
        <strain evidence="1 2">CGMCC 1.10978</strain>
    </source>
</reference>
<protein>
    <submittedName>
        <fullName evidence="1">Uncharacterized protein</fullName>
    </submittedName>
</protein>
<sequence>MNGAFDLVSASPHGVVPFQVHALRNPSISWLNYRWWMRNGVDLASTDEMSRLKDRLVAEYAYAVIEHRQIEQFNSSASKVFLADRYGSNSGYFAHGGSGRAAVVGGMSVKGVGATPLVGEGVNREHSHGCASMNVAIREAIYAEVFDLEFRFGAVPVVAIIDTGLTFESSSRPGTYLKRALIVRPSVLRPAHFQRAPGFVRPLDGHHNCQMDDVERTKELIAHFEKDAAYEGNSTKDRLTIMLEKFAQQAAFGQVHRLYGGGFFSSNLSVSGELMDYGNAHAFPDWANAKVLDNDLGFGRELETIVSTAKSLGFYFQKYASCPPALENETEIMERVSQAYRLAFREEILRLWGVPTRLEDCHADAVFNRTSDYYFAQQSKAVNYSRNQESDLKWLSSSLQDGCNDSSHELALQQQVVSDVLSHIEASDRIGSNRRTRRKFSLACARRLLAPRRAIYRSELQKRVNQFLEASEGTLNSLPAFIAEVVNESRRHWPELPGNFAVDMHAHHMGSSILVGWRNEDEEPAVWVEGLIFEGRLELFGQVLPEDAALAADPMARVESTWNCVLPRRCLNDRLSGIQLGEREIEIPCAWFTYGYTE</sequence>
<proteinExistence type="predicted"/>
<accession>A0A286D818</accession>
<organism evidence="1 2">
    <name type="scientific">Pseudoxanthomonas wuyuanensis</name>
    <dbReference type="NCBI Taxonomy" id="1073196"/>
    <lineage>
        <taxon>Bacteria</taxon>
        <taxon>Pseudomonadati</taxon>
        <taxon>Pseudomonadota</taxon>
        <taxon>Gammaproteobacteria</taxon>
        <taxon>Lysobacterales</taxon>
        <taxon>Lysobacteraceae</taxon>
        <taxon>Pseudoxanthomonas</taxon>
    </lineage>
</organism>
<dbReference type="EMBL" id="OCND01000005">
    <property type="protein sequence ID" value="SOD54773.1"/>
    <property type="molecule type" value="Genomic_DNA"/>
</dbReference>
<keyword evidence="2" id="KW-1185">Reference proteome</keyword>
<dbReference type="RefSeq" id="WP_141400773.1">
    <property type="nucleotide sequence ID" value="NZ_OCND01000005.1"/>
</dbReference>
<evidence type="ECO:0000313" key="2">
    <source>
        <dbReference type="Proteomes" id="UP000219374"/>
    </source>
</evidence>
<name>A0A286D818_9GAMM</name>
<gene>
    <name evidence="1" type="ORF">SAMN06296416_10533</name>
</gene>